<dbReference type="PRINTS" id="PR00114">
    <property type="entry name" value="STPHPHTASE"/>
</dbReference>
<feature type="domain" description="Serine/threonine specific protein phosphatases" evidence="1">
    <location>
        <begin position="122"/>
        <end position="127"/>
    </location>
</feature>
<dbReference type="AlphaFoldDB" id="A0A128A4H0"/>
<gene>
    <name evidence="2" type="ORF">NDEV_1489</name>
</gene>
<evidence type="ECO:0000313" key="3">
    <source>
        <dbReference type="Proteomes" id="UP000196239"/>
    </source>
</evidence>
<dbReference type="SMART" id="SM00156">
    <property type="entry name" value="PP2Ac"/>
    <property type="match status" value="1"/>
</dbReference>
<dbReference type="SUPFAM" id="SSF56300">
    <property type="entry name" value="Metallo-dependent phosphatases"/>
    <property type="match status" value="1"/>
</dbReference>
<sequence length="310" mass="35623">MSSSLVQFSNKISSHEFTLTITNTIEILETERKTNKIQNGKIKGNCIWLQVPENLAVIGDIHGDLQSLYKILDEINFEVFLANKNNKIIFLGDYIDRGSNSVAVLYTICKLKQTYPNSVILMRGNHEASEEFPFQSHDLPQRITEYFGEQNDKMYSVILSLFRLLTVMVLVEDNLLLVHGGLAPHISEPVEEMCFPTSKNNTFLLLEDMLWNDPRMLGDKKWETSRRPYGKHFGVDITQKWLDITHTKALVRGHEPCNGFRVDHDGIVLTLFSCKESYPKFEAGYLYMKYNEILSIHNATDMACHVRKIA</sequence>
<keyword evidence="3" id="KW-1185">Reference proteome</keyword>
<evidence type="ECO:0000313" key="2">
    <source>
        <dbReference type="EMBL" id="CUR52254.1"/>
    </source>
</evidence>
<dbReference type="PROSITE" id="PS00125">
    <property type="entry name" value="SER_THR_PHOSPHATASE"/>
    <property type="match status" value="1"/>
</dbReference>
<dbReference type="GO" id="GO:0016787">
    <property type="term" value="F:hydrolase activity"/>
    <property type="evidence" value="ECO:0007669"/>
    <property type="project" value="InterPro"/>
</dbReference>
<accession>A0A128A4H0</accession>
<protein>
    <submittedName>
        <fullName evidence="2">Putative serine/threonine-protein phosphatase</fullName>
    </submittedName>
</protein>
<dbReference type="InterPro" id="IPR029052">
    <property type="entry name" value="Metallo-depent_PP-like"/>
</dbReference>
<dbReference type="Gene3D" id="3.60.21.10">
    <property type="match status" value="1"/>
</dbReference>
<evidence type="ECO:0000259" key="1">
    <source>
        <dbReference type="PROSITE" id="PS00125"/>
    </source>
</evidence>
<dbReference type="InterPro" id="IPR006186">
    <property type="entry name" value="Ser/Thr-sp_prot-phosphatase"/>
</dbReference>
<organism evidence="2 3">
    <name type="scientific">Nitrosotalea devaniterrae</name>
    <dbReference type="NCBI Taxonomy" id="1078905"/>
    <lineage>
        <taxon>Archaea</taxon>
        <taxon>Nitrososphaerota</taxon>
        <taxon>Nitrososphaeria</taxon>
        <taxon>Nitrosotaleales</taxon>
        <taxon>Nitrosotaleaceae</taxon>
        <taxon>Nitrosotalea</taxon>
    </lineage>
</organism>
<dbReference type="CDD" id="cd00144">
    <property type="entry name" value="MPP_PPP_family"/>
    <property type="match status" value="1"/>
</dbReference>
<dbReference type="KEGG" id="ndv:NDEV_1489"/>
<dbReference type="PANTHER" id="PTHR11668">
    <property type="entry name" value="SERINE/THREONINE PROTEIN PHOSPHATASE"/>
    <property type="match status" value="1"/>
</dbReference>
<dbReference type="Pfam" id="PF00149">
    <property type="entry name" value="Metallophos"/>
    <property type="match status" value="1"/>
</dbReference>
<reference evidence="3" key="1">
    <citation type="submission" date="2015-10" db="EMBL/GenBank/DDBJ databases">
        <authorList>
            <person name="Lehtovirta-Morley L.E."/>
            <person name="Vieille C."/>
        </authorList>
    </citation>
    <scope>NUCLEOTIDE SEQUENCE [LARGE SCALE GENOMIC DNA]</scope>
</reference>
<proteinExistence type="predicted"/>
<dbReference type="InterPro" id="IPR050341">
    <property type="entry name" value="PP1_catalytic_subunit"/>
</dbReference>
<dbReference type="Proteomes" id="UP000196239">
    <property type="component" value="Chromosome 1"/>
</dbReference>
<dbReference type="PANTHER" id="PTHR11668:SF496">
    <property type="entry name" value="SERINE_THREONINE-PROTEIN PHOSPHATASE"/>
    <property type="match status" value="1"/>
</dbReference>
<dbReference type="InterPro" id="IPR004843">
    <property type="entry name" value="Calcineurin-like_PHP"/>
</dbReference>
<name>A0A128A4H0_9ARCH</name>
<dbReference type="EMBL" id="LN890280">
    <property type="protein sequence ID" value="CUR52254.1"/>
    <property type="molecule type" value="Genomic_DNA"/>
</dbReference>